<dbReference type="InterPro" id="IPR012340">
    <property type="entry name" value="NA-bd_OB-fold"/>
</dbReference>
<dbReference type="STRING" id="134849.SAMN05443668_103400"/>
<proteinExistence type="predicted"/>
<dbReference type="Proteomes" id="UP000184440">
    <property type="component" value="Unassembled WGS sequence"/>
</dbReference>
<protein>
    <recommendedName>
        <fullName evidence="1">ChsH2 C-terminal OB-fold domain-containing protein</fullName>
    </recommendedName>
</protein>
<sequence length="135" mass="14241">MAVGSVHRDAATAEFFDGTAAGHLLIRRCEDSGDLLAPQSRTCDACGSDRLAWTPANGTGSVVSWSVVHGRDGECTVVAIVELDEGPWLHTQLVDVDPDAITGGQRVTVAFERPEPDAEAVPVFRSAAPSRPSKT</sequence>
<reference evidence="2 3" key="1">
    <citation type="submission" date="2016-11" db="EMBL/GenBank/DDBJ databases">
        <authorList>
            <person name="Jaros S."/>
            <person name="Januszkiewicz K."/>
            <person name="Wedrychowicz H."/>
        </authorList>
    </citation>
    <scope>NUCLEOTIDE SEQUENCE [LARGE SCALE GENOMIC DNA]</scope>
    <source>
        <strain evidence="2 3">DSM 46144</strain>
    </source>
</reference>
<evidence type="ECO:0000313" key="3">
    <source>
        <dbReference type="Proteomes" id="UP000184440"/>
    </source>
</evidence>
<feature type="domain" description="ChsH2 C-terminal OB-fold" evidence="1">
    <location>
        <begin position="53"/>
        <end position="112"/>
    </location>
</feature>
<keyword evidence="3" id="KW-1185">Reference proteome</keyword>
<evidence type="ECO:0000259" key="1">
    <source>
        <dbReference type="Pfam" id="PF01796"/>
    </source>
</evidence>
<dbReference type="InterPro" id="IPR052513">
    <property type="entry name" value="Thioester_dehydratase-like"/>
</dbReference>
<evidence type="ECO:0000313" key="2">
    <source>
        <dbReference type="EMBL" id="SHN16999.1"/>
    </source>
</evidence>
<dbReference type="RefSeq" id="WP_073256319.1">
    <property type="nucleotide sequence ID" value="NZ_FRCS01000003.1"/>
</dbReference>
<dbReference type="PANTHER" id="PTHR34075:SF5">
    <property type="entry name" value="BLR3430 PROTEIN"/>
    <property type="match status" value="1"/>
</dbReference>
<gene>
    <name evidence="2" type="ORF">SAMN05443668_103400</name>
</gene>
<name>A0A1M7PJD5_9ACTN</name>
<dbReference type="SUPFAM" id="SSF50249">
    <property type="entry name" value="Nucleic acid-binding proteins"/>
    <property type="match status" value="1"/>
</dbReference>
<dbReference type="Gene3D" id="6.10.30.10">
    <property type="match status" value="1"/>
</dbReference>
<dbReference type="OrthoDB" id="4542282at2"/>
<dbReference type="EMBL" id="FRCS01000003">
    <property type="protein sequence ID" value="SHN16999.1"/>
    <property type="molecule type" value="Genomic_DNA"/>
</dbReference>
<dbReference type="PANTHER" id="PTHR34075">
    <property type="entry name" value="BLR3430 PROTEIN"/>
    <property type="match status" value="1"/>
</dbReference>
<dbReference type="InterPro" id="IPR002878">
    <property type="entry name" value="ChsH2_C"/>
</dbReference>
<dbReference type="AlphaFoldDB" id="A0A1M7PJD5"/>
<dbReference type="Pfam" id="PF01796">
    <property type="entry name" value="OB_ChsH2_C"/>
    <property type="match status" value="1"/>
</dbReference>
<organism evidence="2 3">
    <name type="scientific">Cryptosporangium aurantiacum</name>
    <dbReference type="NCBI Taxonomy" id="134849"/>
    <lineage>
        <taxon>Bacteria</taxon>
        <taxon>Bacillati</taxon>
        <taxon>Actinomycetota</taxon>
        <taxon>Actinomycetes</taxon>
        <taxon>Cryptosporangiales</taxon>
        <taxon>Cryptosporangiaceae</taxon>
        <taxon>Cryptosporangium</taxon>
    </lineage>
</organism>
<accession>A0A1M7PJD5</accession>